<sequence>MEKHKEITARKRIFQKGERVIIITTIQDSFTPLPKGLQGTVSHVDDIGTVHVHWDNGSNLGALLEDQIALI</sequence>
<dbReference type="Proteomes" id="UP000219636">
    <property type="component" value="Unassembled WGS sequence"/>
</dbReference>
<dbReference type="EMBL" id="OBMQ01000013">
    <property type="protein sequence ID" value="SOC21991.1"/>
    <property type="molecule type" value="Genomic_DNA"/>
</dbReference>
<name>A0A285TMJ4_9BACL</name>
<dbReference type="OrthoDB" id="9813511at2"/>
<organism evidence="2 3">
    <name type="scientific">Ureibacillus xyleni</name>
    <dbReference type="NCBI Taxonomy" id="614648"/>
    <lineage>
        <taxon>Bacteria</taxon>
        <taxon>Bacillati</taxon>
        <taxon>Bacillota</taxon>
        <taxon>Bacilli</taxon>
        <taxon>Bacillales</taxon>
        <taxon>Caryophanaceae</taxon>
        <taxon>Ureibacillus</taxon>
    </lineage>
</organism>
<dbReference type="AlphaFoldDB" id="A0A285TMJ4"/>
<evidence type="ECO:0000313" key="3">
    <source>
        <dbReference type="Proteomes" id="UP000219636"/>
    </source>
</evidence>
<dbReference type="Pfam" id="PF14192">
    <property type="entry name" value="DUF4314"/>
    <property type="match status" value="1"/>
</dbReference>
<dbReference type="InterPro" id="IPR025463">
    <property type="entry name" value="DUF4314"/>
</dbReference>
<feature type="domain" description="DUF4314" evidence="1">
    <location>
        <begin position="5"/>
        <end position="63"/>
    </location>
</feature>
<evidence type="ECO:0000313" key="2">
    <source>
        <dbReference type="EMBL" id="SOC21991.1"/>
    </source>
</evidence>
<evidence type="ECO:0000259" key="1">
    <source>
        <dbReference type="Pfam" id="PF14192"/>
    </source>
</evidence>
<accession>A0A285TMJ4</accession>
<gene>
    <name evidence="2" type="ORF">SAMN05880501_113105</name>
</gene>
<proteinExistence type="predicted"/>
<keyword evidence="3" id="KW-1185">Reference proteome</keyword>
<protein>
    <submittedName>
        <fullName evidence="2">Uncharacterized protein DUF4314</fullName>
    </submittedName>
</protein>
<reference evidence="3" key="1">
    <citation type="submission" date="2017-08" db="EMBL/GenBank/DDBJ databases">
        <authorList>
            <person name="Varghese N."/>
            <person name="Submissions S."/>
        </authorList>
    </citation>
    <scope>NUCLEOTIDE SEQUENCE [LARGE SCALE GENOMIC DNA]</scope>
    <source>
        <strain evidence="3">JC22</strain>
    </source>
</reference>
<dbReference type="RefSeq" id="WP_097074720.1">
    <property type="nucleotide sequence ID" value="NZ_OBMQ01000013.1"/>
</dbReference>